<keyword evidence="7 9" id="KW-1133">Transmembrane helix</keyword>
<evidence type="ECO:0000256" key="7">
    <source>
        <dbReference type="ARBA" id="ARBA00022989"/>
    </source>
</evidence>
<comment type="subcellular location">
    <subcellularLocation>
        <location evidence="1">Cell membrane</location>
        <topology evidence="1">Multi-pass membrane protein</topology>
    </subcellularLocation>
</comment>
<keyword evidence="2" id="KW-0813">Transport</keyword>
<dbReference type="Gene3D" id="1.20.1560.10">
    <property type="entry name" value="ABC transporter type 1, transmembrane domain"/>
    <property type="match status" value="1"/>
</dbReference>
<dbReference type="SUPFAM" id="SSF90123">
    <property type="entry name" value="ABC transporter transmembrane region"/>
    <property type="match status" value="1"/>
</dbReference>
<dbReference type="InterPro" id="IPR011527">
    <property type="entry name" value="ABC1_TM_dom"/>
</dbReference>
<dbReference type="GO" id="GO:0005524">
    <property type="term" value="F:ATP binding"/>
    <property type="evidence" value="ECO:0007669"/>
    <property type="project" value="UniProtKB-KW"/>
</dbReference>
<dbReference type="Gene3D" id="3.40.50.300">
    <property type="entry name" value="P-loop containing nucleotide triphosphate hydrolases"/>
    <property type="match status" value="1"/>
</dbReference>
<dbReference type="GO" id="GO:0005886">
    <property type="term" value="C:plasma membrane"/>
    <property type="evidence" value="ECO:0007669"/>
    <property type="project" value="UniProtKB-SubCell"/>
</dbReference>
<name>A0A099I064_CLOIN</name>
<keyword evidence="8 9" id="KW-0472">Membrane</keyword>
<sequence length="581" mass="63166">MKEEKKESPIGVLWGWGKPYHGKFIGSIILAVLGVACQMVPYFCVAHIVTLMLSGEQDFSSYMTACIVALCGYLGKVVFANLSTVISHTATYYTLRDLRENITAKLARVPMGTILDTPSGQYKTTIVDRVEGMEPTFAHLLPEMTANVLVPIVIVVYLLILDWRMALLSLVTLVVGLVVMSAGMKNYPVKWEGAVKAGKQMTDAIVEYIGGIEVVKAFSQSAGSYKKYSDAVNYNANYYVDWMRENQKTMSAYNAILPSVLICVLPCGFAFWLSGSLELSTFLSIVIFSLGLIGPIIAAFTFTDDLAVLGTNVEEISQLLNAEELNHKETPIKLEDTGISLRSVSFSYDGTTEVLHDVNLTIHPGTMTALVGPSGSGKSTVAKLIAGYWDVTSGSITLGGHELKDIPLSEIADQISYVSQDNYLFNRSIRENIRMGRPGATDAEVEQAAKQSGCDAFIRKLDNGYDTVVGSAGSHLSGGERQRIAIARAMLKNAPVVILDEATAYIDPENEALVQKAISTLTVGKTLIVIAHRLSTIVGADNIVVVKDGTIHAQGTHEKLLETCPLYRDMWQAHIGAKDQM</sequence>
<organism evidence="12 13">
    <name type="scientific">Clostridium innocuum</name>
    <dbReference type="NCBI Taxonomy" id="1522"/>
    <lineage>
        <taxon>Bacteria</taxon>
        <taxon>Bacillati</taxon>
        <taxon>Bacillota</taxon>
        <taxon>Clostridia</taxon>
        <taxon>Eubacteriales</taxon>
        <taxon>Clostridiaceae</taxon>
        <taxon>Clostridium</taxon>
    </lineage>
</organism>
<reference evidence="12 13" key="1">
    <citation type="submission" date="2014-08" db="EMBL/GenBank/DDBJ databases">
        <title>Clostridium innocuum, an unnegligible vancomycin-resistant pathogen causing extra-intestinal infections.</title>
        <authorList>
            <person name="Feng Y."/>
            <person name="Chiu C.-H."/>
        </authorList>
    </citation>
    <scope>NUCLEOTIDE SEQUENCE [LARGE SCALE GENOMIC DNA]</scope>
    <source>
        <strain evidence="12 13">AN88</strain>
    </source>
</reference>
<evidence type="ECO:0000313" key="13">
    <source>
        <dbReference type="Proteomes" id="UP000030008"/>
    </source>
</evidence>
<keyword evidence="4 9" id="KW-0812">Transmembrane</keyword>
<feature type="domain" description="ABC transporter" evidence="10">
    <location>
        <begin position="339"/>
        <end position="573"/>
    </location>
</feature>
<dbReference type="InterPro" id="IPR027417">
    <property type="entry name" value="P-loop_NTPase"/>
</dbReference>
<dbReference type="GO" id="GO:0016887">
    <property type="term" value="F:ATP hydrolysis activity"/>
    <property type="evidence" value="ECO:0007669"/>
    <property type="project" value="InterPro"/>
</dbReference>
<protein>
    <submittedName>
        <fullName evidence="12">ABC transporter ATP-binding protein</fullName>
    </submittedName>
</protein>
<dbReference type="PROSITE" id="PS00211">
    <property type="entry name" value="ABC_TRANSPORTER_1"/>
    <property type="match status" value="1"/>
</dbReference>
<evidence type="ECO:0000256" key="1">
    <source>
        <dbReference type="ARBA" id="ARBA00004651"/>
    </source>
</evidence>
<feature type="transmembrane region" description="Helical" evidence="9">
    <location>
        <begin position="279"/>
        <end position="302"/>
    </location>
</feature>
<dbReference type="SUPFAM" id="SSF52540">
    <property type="entry name" value="P-loop containing nucleoside triphosphate hydrolases"/>
    <property type="match status" value="1"/>
</dbReference>
<feature type="transmembrane region" description="Helical" evidence="9">
    <location>
        <begin position="59"/>
        <end position="79"/>
    </location>
</feature>
<feature type="transmembrane region" description="Helical" evidence="9">
    <location>
        <begin position="28"/>
        <end position="53"/>
    </location>
</feature>
<dbReference type="EMBL" id="JQIF01000143">
    <property type="protein sequence ID" value="KGJ51115.1"/>
    <property type="molecule type" value="Genomic_DNA"/>
</dbReference>
<evidence type="ECO:0000256" key="4">
    <source>
        <dbReference type="ARBA" id="ARBA00022692"/>
    </source>
</evidence>
<dbReference type="FunFam" id="3.40.50.300:FF:000221">
    <property type="entry name" value="Multidrug ABC transporter ATP-binding protein"/>
    <property type="match status" value="1"/>
</dbReference>
<feature type="transmembrane region" description="Helical" evidence="9">
    <location>
        <begin position="252"/>
        <end position="273"/>
    </location>
</feature>
<evidence type="ECO:0000259" key="11">
    <source>
        <dbReference type="PROSITE" id="PS50929"/>
    </source>
</evidence>
<evidence type="ECO:0000256" key="6">
    <source>
        <dbReference type="ARBA" id="ARBA00022840"/>
    </source>
</evidence>
<gene>
    <name evidence="12" type="ORF">CIAN88_22385</name>
</gene>
<dbReference type="Pfam" id="PF00005">
    <property type="entry name" value="ABC_tran"/>
    <property type="match status" value="1"/>
</dbReference>
<dbReference type="PROSITE" id="PS50929">
    <property type="entry name" value="ABC_TM1F"/>
    <property type="match status" value="1"/>
</dbReference>
<evidence type="ECO:0000256" key="3">
    <source>
        <dbReference type="ARBA" id="ARBA00022475"/>
    </source>
</evidence>
<dbReference type="InterPro" id="IPR017871">
    <property type="entry name" value="ABC_transporter-like_CS"/>
</dbReference>
<evidence type="ECO:0000259" key="10">
    <source>
        <dbReference type="PROSITE" id="PS50893"/>
    </source>
</evidence>
<evidence type="ECO:0000256" key="8">
    <source>
        <dbReference type="ARBA" id="ARBA00023136"/>
    </source>
</evidence>
<dbReference type="SMART" id="SM00382">
    <property type="entry name" value="AAA"/>
    <property type="match status" value="1"/>
</dbReference>
<evidence type="ECO:0000256" key="5">
    <source>
        <dbReference type="ARBA" id="ARBA00022741"/>
    </source>
</evidence>
<evidence type="ECO:0000256" key="2">
    <source>
        <dbReference type="ARBA" id="ARBA00022448"/>
    </source>
</evidence>
<dbReference type="GO" id="GO:0015421">
    <property type="term" value="F:ABC-type oligopeptide transporter activity"/>
    <property type="evidence" value="ECO:0007669"/>
    <property type="project" value="TreeGrafter"/>
</dbReference>
<dbReference type="InterPro" id="IPR003439">
    <property type="entry name" value="ABC_transporter-like_ATP-bd"/>
</dbReference>
<feature type="domain" description="ABC transmembrane type-1" evidence="11">
    <location>
        <begin position="25"/>
        <end position="307"/>
    </location>
</feature>
<feature type="transmembrane region" description="Helical" evidence="9">
    <location>
        <begin position="140"/>
        <end position="160"/>
    </location>
</feature>
<keyword evidence="5" id="KW-0547">Nucleotide-binding</keyword>
<evidence type="ECO:0000256" key="9">
    <source>
        <dbReference type="SAM" id="Phobius"/>
    </source>
</evidence>
<dbReference type="PROSITE" id="PS50893">
    <property type="entry name" value="ABC_TRANSPORTER_2"/>
    <property type="match status" value="1"/>
</dbReference>
<dbReference type="PANTHER" id="PTHR43394:SF1">
    <property type="entry name" value="ATP-BINDING CASSETTE SUB-FAMILY B MEMBER 10, MITOCHONDRIAL"/>
    <property type="match status" value="1"/>
</dbReference>
<keyword evidence="3" id="KW-1003">Cell membrane</keyword>
<dbReference type="InterPro" id="IPR039421">
    <property type="entry name" value="Type_1_exporter"/>
</dbReference>
<proteinExistence type="predicted"/>
<dbReference type="AlphaFoldDB" id="A0A099I064"/>
<dbReference type="PANTHER" id="PTHR43394">
    <property type="entry name" value="ATP-DEPENDENT PERMEASE MDL1, MITOCHONDRIAL"/>
    <property type="match status" value="1"/>
</dbReference>
<feature type="transmembrane region" description="Helical" evidence="9">
    <location>
        <begin position="166"/>
        <end position="184"/>
    </location>
</feature>
<dbReference type="RefSeq" id="WP_044908384.1">
    <property type="nucleotide sequence ID" value="NZ_JQIF01000143.1"/>
</dbReference>
<evidence type="ECO:0000313" key="12">
    <source>
        <dbReference type="EMBL" id="KGJ51115.1"/>
    </source>
</evidence>
<dbReference type="Proteomes" id="UP000030008">
    <property type="component" value="Unassembled WGS sequence"/>
</dbReference>
<comment type="caution">
    <text evidence="12">The sequence shown here is derived from an EMBL/GenBank/DDBJ whole genome shotgun (WGS) entry which is preliminary data.</text>
</comment>
<accession>A0A099I064</accession>
<keyword evidence="6 12" id="KW-0067">ATP-binding</keyword>
<dbReference type="InterPro" id="IPR003593">
    <property type="entry name" value="AAA+_ATPase"/>
</dbReference>
<dbReference type="InterPro" id="IPR036640">
    <property type="entry name" value="ABC1_TM_sf"/>
</dbReference>
<dbReference type="Pfam" id="PF00664">
    <property type="entry name" value="ABC_membrane"/>
    <property type="match status" value="1"/>
</dbReference>